<dbReference type="SUPFAM" id="SSF52402">
    <property type="entry name" value="Adenine nucleotide alpha hydrolases-like"/>
    <property type="match status" value="2"/>
</dbReference>
<dbReference type="Pfam" id="PF00582">
    <property type="entry name" value="Usp"/>
    <property type="match status" value="2"/>
</dbReference>
<feature type="domain" description="UspA" evidence="2">
    <location>
        <begin position="9"/>
        <end position="141"/>
    </location>
</feature>
<dbReference type="Gene3D" id="3.40.50.620">
    <property type="entry name" value="HUPs"/>
    <property type="match status" value="2"/>
</dbReference>
<proteinExistence type="inferred from homology"/>
<reference evidence="3 4" key="1">
    <citation type="journal article" date="2016" name="Genome Announc.">
        <title>Complete Genome and Plasmid Sequences for Rhodococcus fascians D188 and Draft Sequences for Rhodococcus Isolates PBTS 1 and PBTS 2.</title>
        <authorList>
            <person name="Stamler R.A."/>
            <person name="Vereecke D."/>
            <person name="Zhang Y."/>
            <person name="Schilkey F."/>
            <person name="Devitt N."/>
            <person name="Randall J.J."/>
        </authorList>
    </citation>
    <scope>NUCLEOTIDE SEQUENCE [LARGE SCALE GENOMIC DNA]</scope>
    <source>
        <strain evidence="3 4">PBTS2</strain>
    </source>
</reference>
<evidence type="ECO:0000259" key="2">
    <source>
        <dbReference type="Pfam" id="PF00582"/>
    </source>
</evidence>
<accession>A0A143QMD9</accession>
<organism evidence="3 4">
    <name type="scientific">Rhodococcoides fascians</name>
    <name type="common">Rhodococcus fascians</name>
    <dbReference type="NCBI Taxonomy" id="1828"/>
    <lineage>
        <taxon>Bacteria</taxon>
        <taxon>Bacillati</taxon>
        <taxon>Actinomycetota</taxon>
        <taxon>Actinomycetes</taxon>
        <taxon>Mycobacteriales</taxon>
        <taxon>Nocardiaceae</taxon>
        <taxon>Rhodococcoides</taxon>
    </lineage>
</organism>
<dbReference type="OrthoDB" id="4614783at2"/>
<keyword evidence="4" id="KW-1185">Reference proteome</keyword>
<dbReference type="PANTHER" id="PTHR46268:SF6">
    <property type="entry name" value="UNIVERSAL STRESS PROTEIN UP12"/>
    <property type="match status" value="1"/>
</dbReference>
<reference evidence="4" key="2">
    <citation type="submission" date="2016-04" db="EMBL/GenBank/DDBJ databases">
        <title>Complete Genome and Plasmid Sequences for Rhodococcus fascians D188 and Draft Sequences for Rhodococcus spp. Isolates PBTS 1 and PBTS 2.</title>
        <authorList>
            <person name="Stamer R."/>
            <person name="Vereecke D."/>
            <person name="Zhang Y."/>
            <person name="Schilkey F."/>
            <person name="Devitt N."/>
            <person name="Randall J."/>
        </authorList>
    </citation>
    <scope>NUCLEOTIDE SEQUENCE [LARGE SCALE GENOMIC DNA]</scope>
    <source>
        <strain evidence="4">PBTS2</strain>
    </source>
</reference>
<dbReference type="AlphaFoldDB" id="A0A143QMD9"/>
<dbReference type="KEGG" id="rhs:A3Q41_02235"/>
<dbReference type="Proteomes" id="UP000076038">
    <property type="component" value="Chromosome"/>
</dbReference>
<dbReference type="PANTHER" id="PTHR46268">
    <property type="entry name" value="STRESS RESPONSE PROTEIN NHAX"/>
    <property type="match status" value="1"/>
</dbReference>
<dbReference type="InterPro" id="IPR014729">
    <property type="entry name" value="Rossmann-like_a/b/a_fold"/>
</dbReference>
<dbReference type="InterPro" id="IPR006015">
    <property type="entry name" value="Universal_stress_UspA"/>
</dbReference>
<evidence type="ECO:0000313" key="4">
    <source>
        <dbReference type="Proteomes" id="UP000076038"/>
    </source>
</evidence>
<feature type="domain" description="UspA" evidence="2">
    <location>
        <begin position="161"/>
        <end position="278"/>
    </location>
</feature>
<dbReference type="RefSeq" id="WP_141214895.1">
    <property type="nucleotide sequence ID" value="NZ_CP015220.1"/>
</dbReference>
<comment type="similarity">
    <text evidence="1">Belongs to the universal stress protein A family.</text>
</comment>
<dbReference type="PRINTS" id="PR01438">
    <property type="entry name" value="UNVRSLSTRESS"/>
</dbReference>
<gene>
    <name evidence="3" type="ORF">A3Q41_02235</name>
</gene>
<dbReference type="PATRIC" id="fig|1653479.3.peg.2264"/>
<protein>
    <submittedName>
        <fullName evidence="3">Universal stress protein</fullName>
    </submittedName>
</protein>
<dbReference type="EMBL" id="CP015220">
    <property type="protein sequence ID" value="AMY23537.1"/>
    <property type="molecule type" value="Genomic_DNA"/>
</dbReference>
<name>A0A143QMD9_RHOFA</name>
<sequence length="280" mass="29113">MNISHTTGPVLVGIDGSTAALDAVRFAVREARGRGTSLRLVHVIEPQIQRETVYGAPDVDGDYGRTVLDQAAIIARASDPTVIVEAVVLQGVPETVMPSEAASACLIVLGAKTENSIAARVLGSMVRTVVECSPNPVAVVHTFDSERDGAVVAALGDAKVSASDLVVAQAFHEASMRGATVLAVHTQTVSTILASAIGGPVDHLHPESAMDVRLEPFSADYPSVRVASVYAEADAGSELIAVSDTAQLLVVGHERDRVPGSTLTKVLRHAECPVLVVPHA</sequence>
<evidence type="ECO:0000256" key="1">
    <source>
        <dbReference type="ARBA" id="ARBA00008791"/>
    </source>
</evidence>
<evidence type="ECO:0000313" key="3">
    <source>
        <dbReference type="EMBL" id="AMY23537.1"/>
    </source>
</evidence>
<dbReference type="InterPro" id="IPR006016">
    <property type="entry name" value="UspA"/>
</dbReference>